<feature type="transmembrane region" description="Helical" evidence="5">
    <location>
        <begin position="160"/>
        <end position="178"/>
    </location>
</feature>
<accession>A0A319D605</accession>
<evidence type="ECO:0000256" key="1">
    <source>
        <dbReference type="ARBA" id="ARBA00004141"/>
    </source>
</evidence>
<dbReference type="InterPro" id="IPR038665">
    <property type="entry name" value="Voltage-dep_anion_channel_sf"/>
</dbReference>
<gene>
    <name evidence="6" type="ORF">BO71DRAFT_94049</name>
</gene>
<dbReference type="Gene3D" id="1.50.10.150">
    <property type="entry name" value="Voltage-dependent anion channel"/>
    <property type="match status" value="1"/>
</dbReference>
<dbReference type="InterPro" id="IPR004695">
    <property type="entry name" value="SLAC1/Mae1/Ssu1/TehA"/>
</dbReference>
<name>A0A319D605_9EURO</name>
<keyword evidence="2 5" id="KW-0812">Transmembrane</keyword>
<organism evidence="6 7">
    <name type="scientific">Aspergillus ellipticus CBS 707.79</name>
    <dbReference type="NCBI Taxonomy" id="1448320"/>
    <lineage>
        <taxon>Eukaryota</taxon>
        <taxon>Fungi</taxon>
        <taxon>Dikarya</taxon>
        <taxon>Ascomycota</taxon>
        <taxon>Pezizomycotina</taxon>
        <taxon>Eurotiomycetes</taxon>
        <taxon>Eurotiomycetidae</taxon>
        <taxon>Eurotiales</taxon>
        <taxon>Aspergillaceae</taxon>
        <taxon>Aspergillus</taxon>
        <taxon>Aspergillus subgen. Circumdati</taxon>
    </lineage>
</organism>
<evidence type="ECO:0000256" key="3">
    <source>
        <dbReference type="ARBA" id="ARBA00022989"/>
    </source>
</evidence>
<evidence type="ECO:0000256" key="4">
    <source>
        <dbReference type="ARBA" id="ARBA00023136"/>
    </source>
</evidence>
<keyword evidence="4 5" id="KW-0472">Membrane</keyword>
<reference evidence="6 7" key="1">
    <citation type="submission" date="2018-02" db="EMBL/GenBank/DDBJ databases">
        <title>The genomes of Aspergillus section Nigri reveals drivers in fungal speciation.</title>
        <authorList>
            <consortium name="DOE Joint Genome Institute"/>
            <person name="Vesth T.C."/>
            <person name="Nybo J."/>
            <person name="Theobald S."/>
            <person name="Brandl J."/>
            <person name="Frisvad J.C."/>
            <person name="Nielsen K.F."/>
            <person name="Lyhne E.K."/>
            <person name="Kogle M.E."/>
            <person name="Kuo A."/>
            <person name="Riley R."/>
            <person name="Clum A."/>
            <person name="Nolan M."/>
            <person name="Lipzen A."/>
            <person name="Salamov A."/>
            <person name="Henrissat B."/>
            <person name="Wiebenga A."/>
            <person name="De vries R.P."/>
            <person name="Grigoriev I.V."/>
            <person name="Mortensen U.H."/>
            <person name="Andersen M.R."/>
            <person name="Baker S.E."/>
        </authorList>
    </citation>
    <scope>NUCLEOTIDE SEQUENCE [LARGE SCALE GENOMIC DNA]</scope>
    <source>
        <strain evidence="6 7">CBS 707.79</strain>
    </source>
</reference>
<dbReference type="PANTHER" id="PTHR31162:SF0">
    <property type="entry name" value="MALIC ACID TRANSPORT PROTEIN"/>
    <property type="match status" value="1"/>
</dbReference>
<dbReference type="AlphaFoldDB" id="A0A319D605"/>
<dbReference type="PANTHER" id="PTHR31162">
    <property type="entry name" value="MALIC ACID TRANSPORT PROTEIN-RELATED"/>
    <property type="match status" value="1"/>
</dbReference>
<dbReference type="EMBL" id="KZ826004">
    <property type="protein sequence ID" value="PYH89957.1"/>
    <property type="molecule type" value="Genomic_DNA"/>
</dbReference>
<keyword evidence="3 5" id="KW-1133">Transmembrane helix</keyword>
<dbReference type="Pfam" id="PF03595">
    <property type="entry name" value="SLAC1"/>
    <property type="match status" value="1"/>
</dbReference>
<comment type="subcellular location">
    <subcellularLocation>
        <location evidence="1">Membrane</location>
        <topology evidence="1">Multi-pass membrane protein</topology>
    </subcellularLocation>
</comment>
<feature type="transmembrane region" description="Helical" evidence="5">
    <location>
        <begin position="190"/>
        <end position="207"/>
    </location>
</feature>
<evidence type="ECO:0000256" key="5">
    <source>
        <dbReference type="SAM" id="Phobius"/>
    </source>
</evidence>
<dbReference type="STRING" id="1448320.A0A319D605"/>
<sequence length="225" mass="25442">MQPLRMFLLHSLPPSGQPRHRTHPIGHVHPQARHHHLRHLLLRHPALRPLADPDPARHFLALHRHLPAARPAPRLVDPVHPHHPRGPLPHREHPAVLPAHAQRHHDAGLRAADVRGRAGAERHRGGHDGVASARPPITLAMRPASAPQTYYSSSPVTTSVFLWTLSFFLFVMGVFSMMESLVRRTIHFEQIWWCMVFPITGFVLATIDLGEYLRRWGCGCFITGC</sequence>
<dbReference type="GO" id="GO:0015140">
    <property type="term" value="F:malate transmembrane transporter activity"/>
    <property type="evidence" value="ECO:0007669"/>
    <property type="project" value="InterPro"/>
</dbReference>
<evidence type="ECO:0000313" key="6">
    <source>
        <dbReference type="EMBL" id="PYH89957.1"/>
    </source>
</evidence>
<keyword evidence="7" id="KW-1185">Reference proteome</keyword>
<dbReference type="InterPro" id="IPR030185">
    <property type="entry name" value="Mae1"/>
</dbReference>
<dbReference type="GO" id="GO:0016020">
    <property type="term" value="C:membrane"/>
    <property type="evidence" value="ECO:0007669"/>
    <property type="project" value="UniProtKB-SubCell"/>
</dbReference>
<evidence type="ECO:0000313" key="7">
    <source>
        <dbReference type="Proteomes" id="UP000247810"/>
    </source>
</evidence>
<dbReference type="VEuPathDB" id="FungiDB:BO71DRAFT_94049"/>
<protein>
    <submittedName>
        <fullName evidence="6">Uncharacterized protein</fullName>
    </submittedName>
</protein>
<evidence type="ECO:0000256" key="2">
    <source>
        <dbReference type="ARBA" id="ARBA00022692"/>
    </source>
</evidence>
<proteinExistence type="predicted"/>
<dbReference type="Proteomes" id="UP000247810">
    <property type="component" value="Unassembled WGS sequence"/>
</dbReference>